<evidence type="ECO:0000256" key="3">
    <source>
        <dbReference type="ARBA" id="ARBA00022448"/>
    </source>
</evidence>
<gene>
    <name evidence="9" type="ORF">G3I59_43580</name>
    <name evidence="10" type="ORF">SAMN05421854_102564</name>
</gene>
<organism evidence="10 11">
    <name type="scientific">Amycolatopsis rubida</name>
    <dbReference type="NCBI Taxonomy" id="112413"/>
    <lineage>
        <taxon>Bacteria</taxon>
        <taxon>Bacillati</taxon>
        <taxon>Actinomycetota</taxon>
        <taxon>Actinomycetes</taxon>
        <taxon>Pseudonocardiales</taxon>
        <taxon>Pseudonocardiaceae</taxon>
        <taxon>Amycolatopsis</taxon>
    </lineage>
</organism>
<evidence type="ECO:0000313" key="9">
    <source>
        <dbReference type="EMBL" id="NEC62308.1"/>
    </source>
</evidence>
<comment type="subcellular location">
    <subcellularLocation>
        <location evidence="1">Cell membrane</location>
        <topology evidence="1">Multi-pass membrane protein</topology>
    </subcellularLocation>
</comment>
<evidence type="ECO:0000313" key="10">
    <source>
        <dbReference type="EMBL" id="SFO61845.1"/>
    </source>
</evidence>
<dbReference type="PANTHER" id="PTHR30472:SF1">
    <property type="entry name" value="FE(3+) DICITRATE TRANSPORT SYSTEM PERMEASE PROTEIN FECC-RELATED"/>
    <property type="match status" value="1"/>
</dbReference>
<comment type="similarity">
    <text evidence="2">Belongs to the binding-protein-dependent transport system permease family. FecCD subfamily.</text>
</comment>
<accession>A0A1I5IMK5</accession>
<evidence type="ECO:0000256" key="6">
    <source>
        <dbReference type="ARBA" id="ARBA00022989"/>
    </source>
</evidence>
<sequence length="341" mass="34095">MAPAQRIPAPHRIAVRPGAGWAGALAALAIVALASVCAGATFVSPGTVLDALLHYDPARLDELAVRTLRLPRTLVGLAAGAGLGLAGAILQSSVRNPLADPGILGINAGAALAIVLGLTTMGSLTGSSTAWLALAGAAIAAAVVHLLAHRSRGPVTLLLAGTALTAILTSATSAVLLTDGGTFAQFRFWQVGSLTGRPVSVLLFGAALLVPALGCGLLLGRALNVQALGEDLAISLGQRSAPAKLLSSAVVVVLSGVATAIAGPIGFLGLLVPHLARLITGPDQRWVLRYSVVLGPLLLLLADLLGRFAAGPAELPAGVVTAVFGTPVLIVLARRKKLSAA</sequence>
<keyword evidence="7 8" id="KW-0472">Membrane</keyword>
<dbReference type="SUPFAM" id="SSF81345">
    <property type="entry name" value="ABC transporter involved in vitamin B12 uptake, BtuC"/>
    <property type="match status" value="1"/>
</dbReference>
<keyword evidence="12" id="KW-1185">Reference proteome</keyword>
<reference evidence="10 11" key="1">
    <citation type="submission" date="2016-10" db="EMBL/GenBank/DDBJ databases">
        <authorList>
            <person name="de Groot N.N."/>
        </authorList>
    </citation>
    <scope>NUCLEOTIDE SEQUENCE [LARGE SCALE GENOMIC DNA]</scope>
    <source>
        <strain evidence="10 11">DSM 44637</strain>
    </source>
</reference>
<dbReference type="EMBL" id="FOWC01000002">
    <property type="protein sequence ID" value="SFO61845.1"/>
    <property type="molecule type" value="Genomic_DNA"/>
</dbReference>
<dbReference type="EMBL" id="JAAGNC010000209">
    <property type="protein sequence ID" value="NEC62308.1"/>
    <property type="molecule type" value="Genomic_DNA"/>
</dbReference>
<name>A0A1I5IMK5_9PSEU</name>
<dbReference type="AlphaFoldDB" id="A0A1I5IMK5"/>
<dbReference type="Gene3D" id="1.10.3470.10">
    <property type="entry name" value="ABC transporter involved in vitamin B12 uptake, BtuC"/>
    <property type="match status" value="1"/>
</dbReference>
<feature type="transmembrane region" description="Helical" evidence="8">
    <location>
        <begin position="155"/>
        <end position="178"/>
    </location>
</feature>
<proteinExistence type="inferred from homology"/>
<evidence type="ECO:0000313" key="11">
    <source>
        <dbReference type="Proteomes" id="UP000199137"/>
    </source>
</evidence>
<feature type="transmembrane region" description="Helical" evidence="8">
    <location>
        <begin position="21"/>
        <end position="43"/>
    </location>
</feature>
<protein>
    <submittedName>
        <fullName evidence="9">Iron ABC transporter permease</fullName>
    </submittedName>
    <submittedName>
        <fullName evidence="10">Iron complex transport system permease protein</fullName>
    </submittedName>
</protein>
<dbReference type="GO" id="GO:0005886">
    <property type="term" value="C:plasma membrane"/>
    <property type="evidence" value="ECO:0007669"/>
    <property type="project" value="UniProtKB-SubCell"/>
</dbReference>
<dbReference type="PANTHER" id="PTHR30472">
    <property type="entry name" value="FERRIC ENTEROBACTIN TRANSPORT SYSTEM PERMEASE PROTEIN"/>
    <property type="match status" value="1"/>
</dbReference>
<dbReference type="GO" id="GO:0022857">
    <property type="term" value="F:transmembrane transporter activity"/>
    <property type="evidence" value="ECO:0007669"/>
    <property type="project" value="InterPro"/>
</dbReference>
<keyword evidence="6 8" id="KW-1133">Transmembrane helix</keyword>
<reference evidence="9 12" key="2">
    <citation type="submission" date="2020-01" db="EMBL/GenBank/DDBJ databases">
        <title>Insect and environment-associated Actinomycetes.</title>
        <authorList>
            <person name="Currrie C."/>
            <person name="Chevrette M."/>
            <person name="Carlson C."/>
            <person name="Stubbendieck R."/>
            <person name="Wendt-Pienkowski E."/>
        </authorList>
    </citation>
    <scope>NUCLEOTIDE SEQUENCE [LARGE SCALE GENOMIC DNA]</scope>
    <source>
        <strain evidence="9 12">SID8386</strain>
    </source>
</reference>
<dbReference type="Pfam" id="PF01032">
    <property type="entry name" value="FecCD"/>
    <property type="match status" value="1"/>
</dbReference>
<feature type="transmembrane region" description="Helical" evidence="8">
    <location>
        <begin position="313"/>
        <end position="333"/>
    </location>
</feature>
<keyword evidence="3" id="KW-0813">Transport</keyword>
<feature type="transmembrane region" description="Helical" evidence="8">
    <location>
        <begin position="102"/>
        <end position="124"/>
    </location>
</feature>
<dbReference type="CDD" id="cd06550">
    <property type="entry name" value="TM_ABC_iron-siderophores_like"/>
    <property type="match status" value="1"/>
</dbReference>
<dbReference type="InterPro" id="IPR037294">
    <property type="entry name" value="ABC_BtuC-like"/>
</dbReference>
<dbReference type="OrthoDB" id="9782305at2"/>
<dbReference type="GO" id="GO:0033214">
    <property type="term" value="P:siderophore-iron import into cell"/>
    <property type="evidence" value="ECO:0007669"/>
    <property type="project" value="TreeGrafter"/>
</dbReference>
<evidence type="ECO:0000256" key="8">
    <source>
        <dbReference type="SAM" id="Phobius"/>
    </source>
</evidence>
<dbReference type="InterPro" id="IPR000522">
    <property type="entry name" value="ABC_transptr_permease_BtuC"/>
</dbReference>
<evidence type="ECO:0000256" key="1">
    <source>
        <dbReference type="ARBA" id="ARBA00004651"/>
    </source>
</evidence>
<evidence type="ECO:0000313" key="12">
    <source>
        <dbReference type="Proteomes" id="UP000470404"/>
    </source>
</evidence>
<feature type="transmembrane region" description="Helical" evidence="8">
    <location>
        <begin position="198"/>
        <end position="224"/>
    </location>
</feature>
<feature type="transmembrane region" description="Helical" evidence="8">
    <location>
        <begin position="130"/>
        <end position="148"/>
    </location>
</feature>
<feature type="transmembrane region" description="Helical" evidence="8">
    <location>
        <begin position="70"/>
        <end position="90"/>
    </location>
</feature>
<dbReference type="Proteomes" id="UP000470404">
    <property type="component" value="Unassembled WGS sequence"/>
</dbReference>
<keyword evidence="4" id="KW-1003">Cell membrane</keyword>
<feature type="transmembrane region" description="Helical" evidence="8">
    <location>
        <begin position="287"/>
        <end position="306"/>
    </location>
</feature>
<evidence type="ECO:0000256" key="2">
    <source>
        <dbReference type="ARBA" id="ARBA00007935"/>
    </source>
</evidence>
<feature type="transmembrane region" description="Helical" evidence="8">
    <location>
        <begin position="245"/>
        <end position="267"/>
    </location>
</feature>
<evidence type="ECO:0000256" key="5">
    <source>
        <dbReference type="ARBA" id="ARBA00022692"/>
    </source>
</evidence>
<keyword evidence="5 8" id="KW-0812">Transmembrane</keyword>
<evidence type="ECO:0000256" key="7">
    <source>
        <dbReference type="ARBA" id="ARBA00023136"/>
    </source>
</evidence>
<dbReference type="Proteomes" id="UP000199137">
    <property type="component" value="Unassembled WGS sequence"/>
</dbReference>
<dbReference type="STRING" id="112413.SAMN05421854_102564"/>
<evidence type="ECO:0000256" key="4">
    <source>
        <dbReference type="ARBA" id="ARBA00022475"/>
    </source>
</evidence>